<dbReference type="GO" id="GO:0006338">
    <property type="term" value="P:chromatin remodeling"/>
    <property type="evidence" value="ECO:0007669"/>
    <property type="project" value="InterPro"/>
</dbReference>
<feature type="compositionally biased region" description="Basic and acidic residues" evidence="1">
    <location>
        <begin position="31"/>
        <end position="44"/>
    </location>
</feature>
<dbReference type="InterPro" id="IPR006880">
    <property type="entry name" value="INO80B_C"/>
</dbReference>
<dbReference type="EMBL" id="LVCJ01000030">
    <property type="protein sequence ID" value="OAL35408.1"/>
    <property type="molecule type" value="Genomic_DNA"/>
</dbReference>
<dbReference type="GO" id="GO:0031011">
    <property type="term" value="C:Ino80 complex"/>
    <property type="evidence" value="ECO:0007669"/>
    <property type="project" value="InterPro"/>
</dbReference>
<feature type="region of interest" description="Disordered" evidence="1">
    <location>
        <begin position="1"/>
        <end position="403"/>
    </location>
</feature>
<gene>
    <name evidence="3" type="ORF">AYO20_05258</name>
</gene>
<feature type="compositionally biased region" description="Acidic residues" evidence="1">
    <location>
        <begin position="255"/>
        <end position="286"/>
    </location>
</feature>
<feature type="compositionally biased region" description="Acidic residues" evidence="1">
    <location>
        <begin position="293"/>
        <end position="330"/>
    </location>
</feature>
<dbReference type="InterPro" id="IPR029523">
    <property type="entry name" value="INO80B/Ies2"/>
</dbReference>
<feature type="compositionally biased region" description="Basic residues" evidence="1">
    <location>
        <begin position="1"/>
        <end position="10"/>
    </location>
</feature>
<accession>A0A178CZY0</accession>
<sequence length="495" mass="54471">MTDRSRRVRRQISEATEDFTEESDLGSGEDYDPRRTDSMRRAGRYDSSAASTPASTPASSRPRRSGASAVASNVSSATVQRGAGSADDRRQSLKLTVKAPPSKLREVMRANEVESLHDVLGGGQVLDGPRSSRRSALTARASARGSRRPTYAEYGESDIEDEEDEDEDEEEEEDEDEDEEEEPTDFDRLGAEPEGGTDDEDVEMEDAPPPPPARRHLPPKPPKITLKPPANNKPAAKPKLIVTPAKVGPLKSVEEQEMEDASEDVSDEEEDEVGNSSDLSDEDEEPTINVHDEDAEGEEEEIVVEEDAPGEDEEVDDDDDDDDDLDDSSDETPASGAATPDITRLTKRQRGRPEDQGTLMALDMAPQQRKFFTDEEKAMKKDEHARKRKELTKRKVQEEKTAALNRLLKPQVSKARGAAPKPETLAAAAAAAAAAGSPYEEEDLPQRANPLYTRWISTQEGVRLGVPEEWLGKKVGRYFGPLYPSSSNMLIQETE</sequence>
<reference evidence="3 4" key="1">
    <citation type="submission" date="2016-03" db="EMBL/GenBank/DDBJ databases">
        <title>The draft genome sequence of Fonsecaea nubica causative agent of cutaneous subcutaneous infection in human host.</title>
        <authorList>
            <person name="Costa F."/>
            <person name="Sybren D.H."/>
            <person name="Raittz R.T."/>
            <person name="Weiss V.A."/>
            <person name="Leao A.C."/>
            <person name="Gomes R."/>
            <person name="De Souza E.M."/>
            <person name="Pedrosa F.O."/>
            <person name="Steffens M.B."/>
            <person name="Bombassaro A."/>
            <person name="Tadra-Sfeir M.Z."/>
            <person name="Moreno L.F."/>
            <person name="Najafzadeh M.J."/>
            <person name="Felipe M.S."/>
            <person name="Teixeira M."/>
            <person name="Sun J."/>
            <person name="Xi L."/>
            <person name="Castro M.A."/>
            <person name="Vicente V.A."/>
        </authorList>
    </citation>
    <scope>NUCLEOTIDE SEQUENCE [LARGE SCALE GENOMIC DNA]</scope>
    <source>
        <strain evidence="3 4">CBS 269.64</strain>
    </source>
</reference>
<dbReference type="PANTHER" id="PTHR21561:SF12">
    <property type="entry name" value="INO80 COMPLEX SUBUNIT B"/>
    <property type="match status" value="1"/>
</dbReference>
<feature type="compositionally biased region" description="Low complexity" evidence="1">
    <location>
        <begin position="223"/>
        <end position="239"/>
    </location>
</feature>
<feature type="compositionally biased region" description="Acidic residues" evidence="1">
    <location>
        <begin position="15"/>
        <end position="30"/>
    </location>
</feature>
<feature type="compositionally biased region" description="Basic and acidic residues" evidence="1">
    <location>
        <begin position="103"/>
        <end position="117"/>
    </location>
</feature>
<name>A0A178CZY0_9EURO</name>
<evidence type="ECO:0000259" key="2">
    <source>
        <dbReference type="SMART" id="SM01406"/>
    </source>
</evidence>
<comment type="caution">
    <text evidence="3">The sequence shown here is derived from an EMBL/GenBank/DDBJ whole genome shotgun (WGS) entry which is preliminary data.</text>
</comment>
<dbReference type="RefSeq" id="XP_022500420.1">
    <property type="nucleotide sequence ID" value="XM_022643552.1"/>
</dbReference>
<dbReference type="SMART" id="SM01406">
    <property type="entry name" value="PAPA-1"/>
    <property type="match status" value="1"/>
</dbReference>
<protein>
    <recommendedName>
        <fullName evidence="2">INO80 complex subunit B-like conserved region domain-containing protein</fullName>
    </recommendedName>
</protein>
<organism evidence="3 4">
    <name type="scientific">Fonsecaea nubica</name>
    <dbReference type="NCBI Taxonomy" id="856822"/>
    <lineage>
        <taxon>Eukaryota</taxon>
        <taxon>Fungi</taxon>
        <taxon>Dikarya</taxon>
        <taxon>Ascomycota</taxon>
        <taxon>Pezizomycotina</taxon>
        <taxon>Eurotiomycetes</taxon>
        <taxon>Chaetothyriomycetidae</taxon>
        <taxon>Chaetothyriales</taxon>
        <taxon>Herpotrichiellaceae</taxon>
        <taxon>Fonsecaea</taxon>
    </lineage>
</organism>
<dbReference type="OrthoDB" id="2021186at2759"/>
<keyword evidence="4" id="KW-1185">Reference proteome</keyword>
<dbReference type="Pfam" id="PF04795">
    <property type="entry name" value="PAPA-1"/>
    <property type="match status" value="1"/>
</dbReference>
<evidence type="ECO:0000313" key="4">
    <source>
        <dbReference type="Proteomes" id="UP000185904"/>
    </source>
</evidence>
<evidence type="ECO:0000256" key="1">
    <source>
        <dbReference type="SAM" id="MobiDB-lite"/>
    </source>
</evidence>
<feature type="compositionally biased region" description="Acidic residues" evidence="1">
    <location>
        <begin position="195"/>
        <end position="206"/>
    </location>
</feature>
<dbReference type="AlphaFoldDB" id="A0A178CZY0"/>
<dbReference type="Proteomes" id="UP000185904">
    <property type="component" value="Unassembled WGS sequence"/>
</dbReference>
<feature type="compositionally biased region" description="Low complexity" evidence="1">
    <location>
        <begin position="47"/>
        <end position="77"/>
    </location>
</feature>
<evidence type="ECO:0000313" key="3">
    <source>
        <dbReference type="EMBL" id="OAL35408.1"/>
    </source>
</evidence>
<feature type="compositionally biased region" description="Basic and acidic residues" evidence="1">
    <location>
        <begin position="371"/>
        <end position="385"/>
    </location>
</feature>
<dbReference type="PANTHER" id="PTHR21561">
    <property type="entry name" value="INO80 COMPLEX SUBUNIT B"/>
    <property type="match status" value="1"/>
</dbReference>
<dbReference type="GeneID" id="34588675"/>
<feature type="compositionally biased region" description="Low complexity" evidence="1">
    <location>
        <begin position="134"/>
        <end position="144"/>
    </location>
</feature>
<feature type="domain" description="INO80 complex subunit B-like conserved region" evidence="2">
    <location>
        <begin position="376"/>
        <end position="470"/>
    </location>
</feature>
<feature type="compositionally biased region" description="Acidic residues" evidence="1">
    <location>
        <begin position="155"/>
        <end position="184"/>
    </location>
</feature>
<proteinExistence type="predicted"/>